<proteinExistence type="inferred from homology"/>
<keyword evidence="12" id="KW-0675">Receptor</keyword>
<dbReference type="Gene3D" id="2.170.130.10">
    <property type="entry name" value="TonB-dependent receptor, plug domain"/>
    <property type="match status" value="1"/>
</dbReference>
<evidence type="ECO:0000313" key="13">
    <source>
        <dbReference type="Proteomes" id="UP001232063"/>
    </source>
</evidence>
<dbReference type="GO" id="GO:0009279">
    <property type="term" value="C:cell outer membrane"/>
    <property type="evidence" value="ECO:0007669"/>
    <property type="project" value="UniProtKB-SubCell"/>
</dbReference>
<dbReference type="Pfam" id="PF13715">
    <property type="entry name" value="CarbopepD_reg_2"/>
    <property type="match status" value="1"/>
</dbReference>
<dbReference type="AlphaFoldDB" id="A0AAE3UFZ0"/>
<dbReference type="EMBL" id="JASJOU010000009">
    <property type="protein sequence ID" value="MDJ1503820.1"/>
    <property type="molecule type" value="Genomic_DNA"/>
</dbReference>
<keyword evidence="13" id="KW-1185">Reference proteome</keyword>
<dbReference type="NCBIfam" id="TIGR04056">
    <property type="entry name" value="OMP_RagA_SusC"/>
    <property type="match status" value="1"/>
</dbReference>
<dbReference type="InterPro" id="IPR037066">
    <property type="entry name" value="Plug_dom_sf"/>
</dbReference>
<dbReference type="Pfam" id="PF07715">
    <property type="entry name" value="Plug"/>
    <property type="match status" value="1"/>
</dbReference>
<evidence type="ECO:0000256" key="1">
    <source>
        <dbReference type="ARBA" id="ARBA00004571"/>
    </source>
</evidence>
<organism evidence="12 13">
    <name type="scientific">Xanthocytophaga agilis</name>
    <dbReference type="NCBI Taxonomy" id="3048010"/>
    <lineage>
        <taxon>Bacteria</taxon>
        <taxon>Pseudomonadati</taxon>
        <taxon>Bacteroidota</taxon>
        <taxon>Cytophagia</taxon>
        <taxon>Cytophagales</taxon>
        <taxon>Rhodocytophagaceae</taxon>
        <taxon>Xanthocytophaga</taxon>
    </lineage>
</organism>
<evidence type="ECO:0000256" key="2">
    <source>
        <dbReference type="ARBA" id="ARBA00022448"/>
    </source>
</evidence>
<dbReference type="Pfam" id="PF00593">
    <property type="entry name" value="TonB_dep_Rec_b-barrel"/>
    <property type="match status" value="1"/>
</dbReference>
<comment type="subcellular location">
    <subcellularLocation>
        <location evidence="1 8">Cell outer membrane</location>
        <topology evidence="1 8">Multi-pass membrane protein</topology>
    </subcellularLocation>
</comment>
<reference evidence="12" key="1">
    <citation type="submission" date="2023-05" db="EMBL/GenBank/DDBJ databases">
        <authorList>
            <person name="Zhang X."/>
        </authorList>
    </citation>
    <scope>NUCLEOTIDE SEQUENCE</scope>
    <source>
        <strain evidence="12">BD1B2-1</strain>
    </source>
</reference>
<dbReference type="Gene3D" id="2.40.170.20">
    <property type="entry name" value="TonB-dependent receptor, beta-barrel domain"/>
    <property type="match status" value="1"/>
</dbReference>
<dbReference type="NCBIfam" id="TIGR04057">
    <property type="entry name" value="SusC_RagA_signa"/>
    <property type="match status" value="1"/>
</dbReference>
<keyword evidence="6 8" id="KW-0472">Membrane</keyword>
<dbReference type="InterPro" id="IPR039426">
    <property type="entry name" value="TonB-dep_rcpt-like"/>
</dbReference>
<evidence type="ECO:0000259" key="11">
    <source>
        <dbReference type="Pfam" id="PF07715"/>
    </source>
</evidence>
<dbReference type="InterPro" id="IPR023996">
    <property type="entry name" value="TonB-dep_OMP_SusC/RagA"/>
</dbReference>
<evidence type="ECO:0000256" key="4">
    <source>
        <dbReference type="ARBA" id="ARBA00022692"/>
    </source>
</evidence>
<evidence type="ECO:0000256" key="3">
    <source>
        <dbReference type="ARBA" id="ARBA00022452"/>
    </source>
</evidence>
<dbReference type="InterPro" id="IPR008969">
    <property type="entry name" value="CarboxyPept-like_regulatory"/>
</dbReference>
<dbReference type="Gene3D" id="2.60.40.1120">
    <property type="entry name" value="Carboxypeptidase-like, regulatory domain"/>
    <property type="match status" value="1"/>
</dbReference>
<evidence type="ECO:0000313" key="12">
    <source>
        <dbReference type="EMBL" id="MDJ1503820.1"/>
    </source>
</evidence>
<sequence length="1199" mass="131573">MKRIRQLQPYALFCMLMKISLTQLCIAFVFASFSYAHEIKAQDVLERSISLKMENTNLRKVLSSIEDQTGVKFVYSRKTIKADRSVSIHTVDQKLSTVLTTILSPLDISYQVVSGRILLTADQITAIDGGIFEASANVAPALTVTGKVTDDKGEALPGVSVALKGTTTGTVTNTEGQYSITVPDGSGTLVFSFIGYTTQEVAIGNRTTVDITLGADVTALSEVVVVGYGTQQKKDLTGSVAVVNIEQVTKQPTAQVENMLQGQAAGVTVLGSGQPGQSPRVQIRGFNTFGNNQPLYVVDGVPTQNINDINPNDIATMQVLKDAGSASIYGSRAANGVVIITTRKGSSKIKVSYDAYYGVQTPKGGNVWDILSPQGMADLKRLAKVNSGVATNDDPQYRENGNSYVLPDYLVGGNQFGLQEGDPAVDPSLYRVNPNYTSSGEYNGFYRIVKANKAGTDWFHQIFKNAPITSHNLSLSGGGDQGSYFFSVNYFNQQGTLINTYNKRYTIRSNSQYNVSKKIRIGENLGFSATDNPRVATLDEGSAVGHAFREQPIIPVYDIAGNFAGSFAKDMGNARNPVAIQKRTANNKGLSNRLFGNVFGEVDLFNDFTARTSFGGELYNWNSRSFAYPEYENAENNTANSYTEQNGSGFNWTWTNTLNYHHNFNEIHDIKVLVGTEAYNAVDKTLGGTTQGYFSFDPNYTNLTTGSASPTNYSSNVSNSLFSLIGRVDYNLKDKYLLGFVIRRDGSSKFVDNRYGWFPAVSAGWRISQENFMKNIGWLTDLKIRGGYGAMGNQLNVTPSNAFTTYGSNRSGTYYDFGGTNNTTVFGINRTQIGNPGAKWESVINGNIGLDATLFSGALDVTVDWYRKEIRDLLYNPELPGTAGAATVPYVNVGQMRNQGLDAAVTGHINLTSDLKLNITGTVTTYNNKILKISNGAQYFDQEGRRFNGSFIVRNQVGSALGSFFGYKLNGFWDDQAEIDAANEQARSTTGDANAVYQADVKVGRFRYADVNGDGRITEADRTVLGNPNPKFTYGLNISLNYKNFDFFIFLYGSQGNKIWNNVKWWTDFYPNFLGAKSNTALNDSWTPENHNAKAPIQETTGSFSTTNVPNSYYVENGSYLRAKNLQLGYTLPTSLLQKVRVERLRVYVQAANLFTITKYSGVDPEVGFTNSDRTTTFSIDEGTYPNQRQFIMGLNLTF</sequence>
<dbReference type="SUPFAM" id="SSF49464">
    <property type="entry name" value="Carboxypeptidase regulatory domain-like"/>
    <property type="match status" value="1"/>
</dbReference>
<dbReference type="InterPro" id="IPR036942">
    <property type="entry name" value="Beta-barrel_TonB_sf"/>
</dbReference>
<name>A0AAE3UFZ0_9BACT</name>
<feature type="domain" description="TonB-dependent receptor-like beta-barrel" evidence="10">
    <location>
        <begin position="602"/>
        <end position="1154"/>
    </location>
</feature>
<evidence type="ECO:0000256" key="8">
    <source>
        <dbReference type="PROSITE-ProRule" id="PRU01360"/>
    </source>
</evidence>
<dbReference type="InterPro" id="IPR023997">
    <property type="entry name" value="TonB-dep_OMP_SusC/RagA_CS"/>
</dbReference>
<evidence type="ECO:0000256" key="6">
    <source>
        <dbReference type="ARBA" id="ARBA00023136"/>
    </source>
</evidence>
<keyword evidence="2 8" id="KW-0813">Transport</keyword>
<dbReference type="InterPro" id="IPR012910">
    <property type="entry name" value="Plug_dom"/>
</dbReference>
<dbReference type="InterPro" id="IPR000531">
    <property type="entry name" value="Beta-barrel_TonB"/>
</dbReference>
<keyword evidence="7 8" id="KW-0998">Cell outer membrane</keyword>
<evidence type="ECO:0000256" key="9">
    <source>
        <dbReference type="RuleBase" id="RU003357"/>
    </source>
</evidence>
<comment type="caution">
    <text evidence="12">The sequence shown here is derived from an EMBL/GenBank/DDBJ whole genome shotgun (WGS) entry which is preliminary data.</text>
</comment>
<evidence type="ECO:0000256" key="5">
    <source>
        <dbReference type="ARBA" id="ARBA00023077"/>
    </source>
</evidence>
<keyword evidence="5 9" id="KW-0798">TonB box</keyword>
<dbReference type="PROSITE" id="PS52016">
    <property type="entry name" value="TONB_DEPENDENT_REC_3"/>
    <property type="match status" value="1"/>
</dbReference>
<dbReference type="SUPFAM" id="SSF56935">
    <property type="entry name" value="Porins"/>
    <property type="match status" value="1"/>
</dbReference>
<dbReference type="Proteomes" id="UP001232063">
    <property type="component" value="Unassembled WGS sequence"/>
</dbReference>
<protein>
    <submittedName>
        <fullName evidence="12">TonB-dependent receptor</fullName>
    </submittedName>
</protein>
<keyword evidence="3 8" id="KW-1134">Transmembrane beta strand</keyword>
<evidence type="ECO:0000256" key="7">
    <source>
        <dbReference type="ARBA" id="ARBA00023237"/>
    </source>
</evidence>
<feature type="domain" description="TonB-dependent receptor plug" evidence="11">
    <location>
        <begin position="233"/>
        <end position="337"/>
    </location>
</feature>
<keyword evidence="4 8" id="KW-0812">Transmembrane</keyword>
<accession>A0AAE3UFZ0</accession>
<gene>
    <name evidence="12" type="ORF">QNI22_24370</name>
</gene>
<evidence type="ECO:0000259" key="10">
    <source>
        <dbReference type="Pfam" id="PF00593"/>
    </source>
</evidence>
<dbReference type="RefSeq" id="WP_314514459.1">
    <property type="nucleotide sequence ID" value="NZ_JASJOU010000009.1"/>
</dbReference>
<comment type="similarity">
    <text evidence="8 9">Belongs to the TonB-dependent receptor family.</text>
</comment>